<protein>
    <submittedName>
        <fullName evidence="2">WGS project CBMG000000000 data, contig CS5907-c001821</fullName>
    </submittedName>
</protein>
<name>A0A090M991_9HYPO</name>
<dbReference type="EMBL" id="CBMG010001817">
    <property type="protein sequence ID" value="CEG03698.1"/>
    <property type="molecule type" value="Genomic_DNA"/>
</dbReference>
<feature type="region of interest" description="Disordered" evidence="1">
    <location>
        <begin position="262"/>
        <end position="288"/>
    </location>
</feature>
<sequence>MFAAQHGGLDQRKRAREEEELANANGMSFGEHRNVSLISSCSVRRFHMASNTKFWQKRIQCLPLRASPRTTQQYMSDSSMPPQLISHDQLQQNNFSPWQSSTNMTSQAQGYSDMDMMQSNQFQQQNGMGHLGVMQLEPDNINGRMPTPIQPSFAAQVRGQQAVTAPNGVTNLGHQDTGFNDDQSIPRTMAGGWQAAQNERRLPSPISECDDPMVCQPITPTGMQFDASAHGFVTPGMAHPNVTVEPSPPHDTEHHMMDVESHCSAHSADGDNDPTTPSPPRRGHIRSRHTVNNWTWQPGMKKSFSIGYRADCEKCRLKVPGHFNHIIVS</sequence>
<evidence type="ECO:0000313" key="2">
    <source>
        <dbReference type="EMBL" id="CEG03698.1"/>
    </source>
</evidence>
<organism evidence="2">
    <name type="scientific">Fusarium acuminatum CS5907</name>
    <dbReference type="NCBI Taxonomy" id="1318461"/>
    <lineage>
        <taxon>Eukaryota</taxon>
        <taxon>Fungi</taxon>
        <taxon>Dikarya</taxon>
        <taxon>Ascomycota</taxon>
        <taxon>Pezizomycotina</taxon>
        <taxon>Sordariomycetes</taxon>
        <taxon>Hypocreomycetidae</taxon>
        <taxon>Hypocreales</taxon>
        <taxon>Nectriaceae</taxon>
        <taxon>Fusarium</taxon>
        <taxon>Fusarium tricinctum species complex</taxon>
    </lineage>
</organism>
<accession>A0A090M991</accession>
<gene>
    <name evidence="2" type="ORF">BN851_0090330</name>
</gene>
<evidence type="ECO:0000256" key="1">
    <source>
        <dbReference type="SAM" id="MobiDB-lite"/>
    </source>
</evidence>
<proteinExistence type="predicted"/>
<comment type="caution">
    <text evidence="2">The sequence shown here is derived from an EMBL/GenBank/DDBJ whole genome shotgun (WGS) entry which is preliminary data.</text>
</comment>
<reference evidence="2" key="1">
    <citation type="submission" date="2013-05" db="EMBL/GenBank/DDBJ databases">
        <title>Draft genome sequences of six wheat associated Fusarium spp. isolates.</title>
        <authorList>
            <person name="Moolhuijzen P.M."/>
            <person name="Manners J.M."/>
            <person name="Wilcox S."/>
            <person name="Bellgard M.I."/>
            <person name="Gardiner D.M."/>
        </authorList>
    </citation>
    <scope>NUCLEOTIDE SEQUENCE</scope>
    <source>
        <strain evidence="2">CS5907</strain>
    </source>
</reference>
<dbReference type="AlphaFoldDB" id="A0A090M991"/>